<dbReference type="EMBL" id="FOVW01000003">
    <property type="protein sequence ID" value="SFO08963.1"/>
    <property type="molecule type" value="Genomic_DNA"/>
</dbReference>
<name>A0A1I5EC92_9BACT</name>
<dbReference type="Proteomes" id="UP000199564">
    <property type="component" value="Unassembled WGS sequence"/>
</dbReference>
<organism evidence="1 2">
    <name type="scientific">Algoriphagus ornithinivorans</name>
    <dbReference type="NCBI Taxonomy" id="226506"/>
    <lineage>
        <taxon>Bacteria</taxon>
        <taxon>Pseudomonadati</taxon>
        <taxon>Bacteroidota</taxon>
        <taxon>Cytophagia</taxon>
        <taxon>Cytophagales</taxon>
        <taxon>Cyclobacteriaceae</taxon>
        <taxon>Algoriphagus</taxon>
    </lineage>
</organism>
<accession>A0A1I5EC92</accession>
<dbReference type="STRING" id="226506.SAMN04488519_103381"/>
<dbReference type="AlphaFoldDB" id="A0A1I5EC92"/>
<reference evidence="2" key="1">
    <citation type="submission" date="2016-10" db="EMBL/GenBank/DDBJ databases">
        <authorList>
            <person name="Varghese N."/>
            <person name="Submissions S."/>
        </authorList>
    </citation>
    <scope>NUCLEOTIDE SEQUENCE [LARGE SCALE GENOMIC DNA]</scope>
    <source>
        <strain evidence="2">DSM 15282</strain>
    </source>
</reference>
<evidence type="ECO:0000313" key="1">
    <source>
        <dbReference type="EMBL" id="SFO08963.1"/>
    </source>
</evidence>
<keyword evidence="2" id="KW-1185">Reference proteome</keyword>
<protein>
    <submittedName>
        <fullName evidence="1">Uncharacterized protein</fullName>
    </submittedName>
</protein>
<proteinExistence type="predicted"/>
<gene>
    <name evidence="1" type="ORF">SAMN04488519_103381</name>
</gene>
<sequence length="171" mass="20367">MKRLLSILILLNFTLGFSQSIKLIEKPTFKGAVFPETYKILYTQNPPEERRFTPTIAEIEKLETQLRKDIREINKNKPNHGKDYGPVIHRNLSKYVRQYIGFIDEDGQKVIHVNFLWNHYSLLDSIRGWTKPDDRWKTEWQMTFDGGSRFWNIKYLVDENKFIDFRVNGVA</sequence>
<evidence type="ECO:0000313" key="2">
    <source>
        <dbReference type="Proteomes" id="UP000199564"/>
    </source>
</evidence>
<dbReference type="RefSeq" id="WP_091651971.1">
    <property type="nucleotide sequence ID" value="NZ_FOVW01000003.1"/>
</dbReference>